<dbReference type="SUPFAM" id="SSF82114">
    <property type="entry name" value="Riboflavin kinase-like"/>
    <property type="match status" value="1"/>
</dbReference>
<dbReference type="InterPro" id="IPR023465">
    <property type="entry name" value="Riboflavin_kinase_dom_sf"/>
</dbReference>
<dbReference type="EC" id="2.7.1.26" evidence="15"/>
<evidence type="ECO:0000256" key="2">
    <source>
        <dbReference type="ARBA" id="ARBA00004726"/>
    </source>
</evidence>
<evidence type="ECO:0000313" key="18">
    <source>
        <dbReference type="EMBL" id="TWT70879.1"/>
    </source>
</evidence>
<reference evidence="18 19" key="1">
    <citation type="submission" date="2019-02" db="EMBL/GenBank/DDBJ databases">
        <title>Deep-cultivation of Planctomycetes and their phenomic and genomic characterization uncovers novel biology.</title>
        <authorList>
            <person name="Wiegand S."/>
            <person name="Jogler M."/>
            <person name="Boedeker C."/>
            <person name="Pinto D."/>
            <person name="Vollmers J."/>
            <person name="Rivas-Marin E."/>
            <person name="Kohn T."/>
            <person name="Peeters S.H."/>
            <person name="Heuer A."/>
            <person name="Rast P."/>
            <person name="Oberbeckmann S."/>
            <person name="Bunk B."/>
            <person name="Jeske O."/>
            <person name="Meyerdierks A."/>
            <person name="Storesund J.E."/>
            <person name="Kallscheuer N."/>
            <person name="Luecker S."/>
            <person name="Lage O.M."/>
            <person name="Pohl T."/>
            <person name="Merkel B.J."/>
            <person name="Hornburger P."/>
            <person name="Mueller R.-W."/>
            <person name="Bruemmer F."/>
            <person name="Labrenz M."/>
            <person name="Spormann A.M."/>
            <person name="Op Den Camp H."/>
            <person name="Overmann J."/>
            <person name="Amann R."/>
            <person name="Jetten M.S.M."/>
            <person name="Mascher T."/>
            <person name="Medema M.H."/>
            <person name="Devos D.P."/>
            <person name="Kaster A.-K."/>
            <person name="Ovreas L."/>
            <person name="Rohde M."/>
            <person name="Galperin M.Y."/>
            <person name="Jogler C."/>
        </authorList>
    </citation>
    <scope>NUCLEOTIDE SEQUENCE [LARGE SCALE GENOMIC DNA]</scope>
    <source>
        <strain evidence="18 19">Pan14r</strain>
    </source>
</reference>
<dbReference type="SUPFAM" id="SSF52374">
    <property type="entry name" value="Nucleotidylyl transferase"/>
    <property type="match status" value="1"/>
</dbReference>
<dbReference type="NCBIfam" id="NF004160">
    <property type="entry name" value="PRK05627.1-3"/>
    <property type="match status" value="1"/>
</dbReference>
<comment type="pathway">
    <text evidence="2 15">Cofactor biosynthesis; FAD biosynthesis; FAD from FMN: step 1/1.</text>
</comment>
<dbReference type="Pfam" id="PF06574">
    <property type="entry name" value="FAD_syn"/>
    <property type="match status" value="1"/>
</dbReference>
<comment type="function">
    <text evidence="1">Catalyzes the phosphorylation of riboflavin to FMN followed by the adenylation of FMN to FAD.</text>
</comment>
<keyword evidence="7 15" id="KW-0548">Nucleotidyltransferase</keyword>
<evidence type="ECO:0000256" key="12">
    <source>
        <dbReference type="ARBA" id="ARBA00023268"/>
    </source>
</evidence>
<dbReference type="GO" id="GO:0006747">
    <property type="term" value="P:FAD biosynthetic process"/>
    <property type="evidence" value="ECO:0007669"/>
    <property type="project" value="UniProtKB-UniRule"/>
</dbReference>
<dbReference type="GO" id="GO:0009231">
    <property type="term" value="P:riboflavin biosynthetic process"/>
    <property type="evidence" value="ECO:0007669"/>
    <property type="project" value="InterPro"/>
</dbReference>
<evidence type="ECO:0000256" key="1">
    <source>
        <dbReference type="ARBA" id="ARBA00002121"/>
    </source>
</evidence>
<evidence type="ECO:0000256" key="6">
    <source>
        <dbReference type="ARBA" id="ARBA00022679"/>
    </source>
</evidence>
<dbReference type="InterPro" id="IPR014729">
    <property type="entry name" value="Rossmann-like_a/b/a_fold"/>
</dbReference>
<dbReference type="PIRSF" id="PIRSF004491">
    <property type="entry name" value="FAD_Synth"/>
    <property type="match status" value="1"/>
</dbReference>
<keyword evidence="4 15" id="KW-0285">Flavoprotein</keyword>
<evidence type="ECO:0000256" key="16">
    <source>
        <dbReference type="SAM" id="MobiDB-lite"/>
    </source>
</evidence>
<comment type="catalytic activity">
    <reaction evidence="13 15">
        <text>riboflavin + ATP = FMN + ADP + H(+)</text>
        <dbReference type="Rhea" id="RHEA:14357"/>
        <dbReference type="ChEBI" id="CHEBI:15378"/>
        <dbReference type="ChEBI" id="CHEBI:30616"/>
        <dbReference type="ChEBI" id="CHEBI:57986"/>
        <dbReference type="ChEBI" id="CHEBI:58210"/>
        <dbReference type="ChEBI" id="CHEBI:456216"/>
        <dbReference type="EC" id="2.7.1.26"/>
    </reaction>
</comment>
<evidence type="ECO:0000256" key="14">
    <source>
        <dbReference type="ARBA" id="ARBA00049494"/>
    </source>
</evidence>
<protein>
    <recommendedName>
        <fullName evidence="15">Riboflavin biosynthesis protein</fullName>
    </recommendedName>
    <domain>
        <recommendedName>
            <fullName evidence="15">Riboflavin kinase</fullName>
            <ecNumber evidence="15">2.7.1.26</ecNumber>
        </recommendedName>
        <alternativeName>
            <fullName evidence="15">Flavokinase</fullName>
        </alternativeName>
    </domain>
    <domain>
        <recommendedName>
            <fullName evidence="15">FMN adenylyltransferase</fullName>
            <ecNumber evidence="15">2.7.7.2</ecNumber>
        </recommendedName>
        <alternativeName>
            <fullName evidence="15">FAD pyrophosphorylase</fullName>
        </alternativeName>
        <alternativeName>
            <fullName evidence="15">FAD synthase</fullName>
        </alternativeName>
    </domain>
</protein>
<dbReference type="InterPro" id="IPR015864">
    <property type="entry name" value="FAD_synthase"/>
</dbReference>
<dbReference type="EC" id="2.7.7.2" evidence="15"/>
<dbReference type="SMART" id="SM00904">
    <property type="entry name" value="Flavokinase"/>
    <property type="match status" value="1"/>
</dbReference>
<dbReference type="RefSeq" id="WP_146439519.1">
    <property type="nucleotide sequence ID" value="NZ_SJPL01000001.1"/>
</dbReference>
<comment type="caution">
    <text evidence="18">The sequence shown here is derived from an EMBL/GenBank/DDBJ whole genome shotgun (WGS) entry which is preliminary data.</text>
</comment>
<dbReference type="InterPro" id="IPR004821">
    <property type="entry name" value="Cyt_trans-like"/>
</dbReference>
<organism evidence="18 19">
    <name type="scientific">Crateriforma conspicua</name>
    <dbReference type="NCBI Taxonomy" id="2527996"/>
    <lineage>
        <taxon>Bacteria</taxon>
        <taxon>Pseudomonadati</taxon>
        <taxon>Planctomycetota</taxon>
        <taxon>Planctomycetia</taxon>
        <taxon>Planctomycetales</taxon>
        <taxon>Planctomycetaceae</taxon>
        <taxon>Crateriforma</taxon>
    </lineage>
</organism>
<evidence type="ECO:0000256" key="8">
    <source>
        <dbReference type="ARBA" id="ARBA00022741"/>
    </source>
</evidence>
<dbReference type="Gene3D" id="3.40.50.620">
    <property type="entry name" value="HUPs"/>
    <property type="match status" value="1"/>
</dbReference>
<dbReference type="GO" id="GO:0005524">
    <property type="term" value="F:ATP binding"/>
    <property type="evidence" value="ECO:0007669"/>
    <property type="project" value="UniProtKB-UniRule"/>
</dbReference>
<evidence type="ECO:0000256" key="4">
    <source>
        <dbReference type="ARBA" id="ARBA00022630"/>
    </source>
</evidence>
<feature type="region of interest" description="Disordered" evidence="16">
    <location>
        <begin position="12"/>
        <end position="35"/>
    </location>
</feature>
<evidence type="ECO:0000256" key="9">
    <source>
        <dbReference type="ARBA" id="ARBA00022777"/>
    </source>
</evidence>
<dbReference type="CDD" id="cd02064">
    <property type="entry name" value="FAD_synthetase_N"/>
    <property type="match status" value="1"/>
</dbReference>
<dbReference type="FunFam" id="3.40.50.620:FF:000021">
    <property type="entry name" value="Riboflavin biosynthesis protein"/>
    <property type="match status" value="1"/>
</dbReference>
<dbReference type="Proteomes" id="UP000317238">
    <property type="component" value="Unassembled WGS sequence"/>
</dbReference>
<keyword evidence="12" id="KW-0511">Multifunctional enzyme</keyword>
<proteinExistence type="inferred from homology"/>
<sequence>MPPVTEIVYLDEIPGPAGAPPRTSPRGDTGARQSDLNRLQRGVLSIGNFDGVHLGHQSLLRRLRSMADELGGPSVAIVFDPHPAEILRPENPPPRLTTLPRRADLMSPLGIDFLLVCRTTQALLNLSPDDFFDRFILSTLAARGMVEGPNFCFGKDRRGDIPMLRQRCDKQQMQLEIVTAADDGAEMISSSRIRQCLSQSDVASAAAMLGRPHRVSGFVVTGDQRGRKIGFPTANLDQWSTMAPSPGVYSGRVELESGAQHPAAIHLGPNPTFETDMKLKFEIHVLDYSGSLYDQILAVDFIDHIRAVHSFASVDDLIAQLKRDVATTRRHYLNWMNR</sequence>
<evidence type="ECO:0000256" key="5">
    <source>
        <dbReference type="ARBA" id="ARBA00022643"/>
    </source>
</evidence>
<keyword evidence="11 15" id="KW-0067">ATP-binding</keyword>
<dbReference type="InterPro" id="IPR015865">
    <property type="entry name" value="Riboflavin_kinase_bac/euk"/>
</dbReference>
<keyword evidence="5 15" id="KW-0288">FMN</keyword>
<comment type="catalytic activity">
    <reaction evidence="14 15">
        <text>FMN + ATP + H(+) = FAD + diphosphate</text>
        <dbReference type="Rhea" id="RHEA:17237"/>
        <dbReference type="ChEBI" id="CHEBI:15378"/>
        <dbReference type="ChEBI" id="CHEBI:30616"/>
        <dbReference type="ChEBI" id="CHEBI:33019"/>
        <dbReference type="ChEBI" id="CHEBI:57692"/>
        <dbReference type="ChEBI" id="CHEBI:58210"/>
        <dbReference type="EC" id="2.7.7.2"/>
    </reaction>
</comment>
<evidence type="ECO:0000259" key="17">
    <source>
        <dbReference type="SMART" id="SM00904"/>
    </source>
</evidence>
<evidence type="ECO:0000313" key="19">
    <source>
        <dbReference type="Proteomes" id="UP000317238"/>
    </source>
</evidence>
<evidence type="ECO:0000256" key="10">
    <source>
        <dbReference type="ARBA" id="ARBA00022827"/>
    </source>
</evidence>
<dbReference type="Pfam" id="PF01687">
    <property type="entry name" value="Flavokinase"/>
    <property type="match status" value="1"/>
</dbReference>
<dbReference type="Gene3D" id="2.40.30.30">
    <property type="entry name" value="Riboflavin kinase-like"/>
    <property type="match status" value="1"/>
</dbReference>
<comment type="pathway">
    <text evidence="3 15">Cofactor biosynthesis; FMN biosynthesis; FMN from riboflavin (ATP route): step 1/1.</text>
</comment>
<evidence type="ECO:0000256" key="13">
    <source>
        <dbReference type="ARBA" id="ARBA00047880"/>
    </source>
</evidence>
<dbReference type="InterPro" id="IPR002606">
    <property type="entry name" value="Riboflavin_kinase_bac"/>
</dbReference>
<dbReference type="PANTHER" id="PTHR22749">
    <property type="entry name" value="RIBOFLAVIN KINASE/FMN ADENYLYLTRANSFERASE"/>
    <property type="match status" value="1"/>
</dbReference>
<name>A0A5C5Y7E0_9PLAN</name>
<gene>
    <name evidence="18" type="primary">ribF</name>
    <name evidence="18" type="ORF">Pan14r_31870</name>
</gene>
<keyword evidence="10 15" id="KW-0274">FAD</keyword>
<dbReference type="PANTHER" id="PTHR22749:SF6">
    <property type="entry name" value="RIBOFLAVIN KINASE"/>
    <property type="match status" value="1"/>
</dbReference>
<dbReference type="InterPro" id="IPR023468">
    <property type="entry name" value="Riboflavin_kinase"/>
</dbReference>
<keyword evidence="9 15" id="KW-0418">Kinase</keyword>
<feature type="domain" description="Riboflavin kinase" evidence="17">
    <location>
        <begin position="208"/>
        <end position="333"/>
    </location>
</feature>
<keyword evidence="19" id="KW-1185">Reference proteome</keyword>
<dbReference type="GO" id="GO:0003919">
    <property type="term" value="F:FMN adenylyltransferase activity"/>
    <property type="evidence" value="ECO:0007669"/>
    <property type="project" value="UniProtKB-UniRule"/>
</dbReference>
<dbReference type="AlphaFoldDB" id="A0A5C5Y7E0"/>
<dbReference type="UniPathway" id="UPA00276">
    <property type="reaction ID" value="UER00406"/>
</dbReference>
<dbReference type="EMBL" id="SJPL01000001">
    <property type="protein sequence ID" value="TWT70879.1"/>
    <property type="molecule type" value="Genomic_DNA"/>
</dbReference>
<evidence type="ECO:0000256" key="3">
    <source>
        <dbReference type="ARBA" id="ARBA00005201"/>
    </source>
</evidence>
<dbReference type="GO" id="GO:0009398">
    <property type="term" value="P:FMN biosynthetic process"/>
    <property type="evidence" value="ECO:0007669"/>
    <property type="project" value="UniProtKB-UniRule"/>
</dbReference>
<evidence type="ECO:0000256" key="15">
    <source>
        <dbReference type="PIRNR" id="PIRNR004491"/>
    </source>
</evidence>
<dbReference type="NCBIfam" id="TIGR00125">
    <property type="entry name" value="cyt_tran_rel"/>
    <property type="match status" value="1"/>
</dbReference>
<evidence type="ECO:0000256" key="7">
    <source>
        <dbReference type="ARBA" id="ARBA00022695"/>
    </source>
</evidence>
<dbReference type="OrthoDB" id="9803667at2"/>
<dbReference type="GO" id="GO:0008531">
    <property type="term" value="F:riboflavin kinase activity"/>
    <property type="evidence" value="ECO:0007669"/>
    <property type="project" value="UniProtKB-UniRule"/>
</dbReference>
<keyword evidence="8 15" id="KW-0547">Nucleotide-binding</keyword>
<evidence type="ECO:0000256" key="11">
    <source>
        <dbReference type="ARBA" id="ARBA00022840"/>
    </source>
</evidence>
<dbReference type="UniPathway" id="UPA00277">
    <property type="reaction ID" value="UER00407"/>
</dbReference>
<comment type="similarity">
    <text evidence="15">Belongs to the ribF family.</text>
</comment>
<dbReference type="NCBIfam" id="TIGR00083">
    <property type="entry name" value="ribF"/>
    <property type="match status" value="1"/>
</dbReference>
<accession>A0A5C5Y7E0</accession>
<keyword evidence="6 15" id="KW-0808">Transferase</keyword>